<dbReference type="PROSITE" id="PS50110">
    <property type="entry name" value="RESPONSE_REGULATORY"/>
    <property type="match status" value="1"/>
</dbReference>
<dbReference type="SUPFAM" id="SSF52172">
    <property type="entry name" value="CheY-like"/>
    <property type="match status" value="1"/>
</dbReference>
<dbReference type="EMBL" id="JH660645">
    <property type="protein sequence ID" value="EIM27191.1"/>
    <property type="molecule type" value="Genomic_DNA"/>
</dbReference>
<reference evidence="7 8" key="1">
    <citation type="submission" date="2012-02" db="EMBL/GenBank/DDBJ databases">
        <title>Improved High-Quality Draft sequence of Microvirga sp. WSM3557.</title>
        <authorList>
            <consortium name="US DOE Joint Genome Institute"/>
            <person name="Lucas S."/>
            <person name="Han J."/>
            <person name="Lapidus A."/>
            <person name="Cheng J.-F."/>
            <person name="Goodwin L."/>
            <person name="Pitluck S."/>
            <person name="Peters L."/>
            <person name="Zhang X."/>
            <person name="Detter J.C."/>
            <person name="Han C."/>
            <person name="Tapia R."/>
            <person name="Land M."/>
            <person name="Hauser L."/>
            <person name="Kyrpides N."/>
            <person name="Ivanova N."/>
            <person name="Pagani I."/>
            <person name="Brau L."/>
            <person name="Yates R."/>
            <person name="O'Hara G."/>
            <person name="Rui T."/>
            <person name="Howieson J."/>
            <person name="Reeve W."/>
            <person name="Woyke T."/>
        </authorList>
    </citation>
    <scope>NUCLEOTIDE SEQUENCE [LARGE SCALE GENOMIC DNA]</scope>
    <source>
        <strain evidence="7 8">WSM3557</strain>
    </source>
</reference>
<dbReference type="HOGENOM" id="CLU_1359103_0_0_5"/>
<evidence type="ECO:0000256" key="4">
    <source>
        <dbReference type="PROSITE-ProRule" id="PRU00169"/>
    </source>
</evidence>
<keyword evidence="8" id="KW-1185">Reference proteome</keyword>
<dbReference type="SMART" id="SM00448">
    <property type="entry name" value="REC"/>
    <property type="match status" value="1"/>
</dbReference>
<gene>
    <name evidence="7" type="ORF">MicloDRAFT_00037470</name>
</gene>
<dbReference type="RefSeq" id="WP_009763241.1">
    <property type="nucleotide sequence ID" value="NZ_CP141048.1"/>
</dbReference>
<feature type="domain" description="Response regulatory" evidence="6">
    <location>
        <begin position="35"/>
        <end position="148"/>
    </location>
</feature>
<evidence type="ECO:0000259" key="6">
    <source>
        <dbReference type="PROSITE" id="PS50110"/>
    </source>
</evidence>
<keyword evidence="2" id="KW-0805">Transcription regulation</keyword>
<dbReference type="STRING" id="864069.MicloDRAFT_00037470"/>
<organism evidence="7 8">
    <name type="scientific">Microvirga lotononidis</name>
    <dbReference type="NCBI Taxonomy" id="864069"/>
    <lineage>
        <taxon>Bacteria</taxon>
        <taxon>Pseudomonadati</taxon>
        <taxon>Pseudomonadota</taxon>
        <taxon>Alphaproteobacteria</taxon>
        <taxon>Hyphomicrobiales</taxon>
        <taxon>Methylobacteriaceae</taxon>
        <taxon>Microvirga</taxon>
    </lineage>
</organism>
<dbReference type="Pfam" id="PF00072">
    <property type="entry name" value="Response_reg"/>
    <property type="match status" value="1"/>
</dbReference>
<dbReference type="InterPro" id="IPR011006">
    <property type="entry name" value="CheY-like_superfamily"/>
</dbReference>
<keyword evidence="1 4" id="KW-0597">Phosphoprotein</keyword>
<dbReference type="Proteomes" id="UP000003947">
    <property type="component" value="Unassembled WGS sequence"/>
</dbReference>
<feature type="modified residue" description="4-aspartylphosphate" evidence="4">
    <location>
        <position position="85"/>
    </location>
</feature>
<dbReference type="InterPro" id="IPR050595">
    <property type="entry name" value="Bact_response_regulator"/>
</dbReference>
<dbReference type="PANTHER" id="PTHR44591">
    <property type="entry name" value="STRESS RESPONSE REGULATOR PROTEIN 1"/>
    <property type="match status" value="1"/>
</dbReference>
<evidence type="ECO:0000313" key="8">
    <source>
        <dbReference type="Proteomes" id="UP000003947"/>
    </source>
</evidence>
<keyword evidence="3" id="KW-0804">Transcription</keyword>
<sequence length="201" mass="21490">MRALICPGSSTKPSGVRTMSNQFVGVSEPLASSIIVLVVEDDPLVRAIAADTLEEEGFEVIEAPSADHAVSVLKIRNDIRVLFTDVTMPGTMNGFDLARLAQQQYPHIAVLVTSGALPPGFNSVAPEARFIPKPYKVREVVSLIRQLVSEKPAIIVTAQETEVSSVPMPEPDKHSPPLSQALSLPAHDSGHSQLGAERPPS</sequence>
<keyword evidence="7" id="KW-0238">DNA-binding</keyword>
<proteinExistence type="predicted"/>
<evidence type="ECO:0000256" key="2">
    <source>
        <dbReference type="ARBA" id="ARBA00023015"/>
    </source>
</evidence>
<evidence type="ECO:0000256" key="5">
    <source>
        <dbReference type="SAM" id="MobiDB-lite"/>
    </source>
</evidence>
<dbReference type="GO" id="GO:0000160">
    <property type="term" value="P:phosphorelay signal transduction system"/>
    <property type="evidence" value="ECO:0007669"/>
    <property type="project" value="InterPro"/>
</dbReference>
<dbReference type="eggNOG" id="COG0784">
    <property type="taxonomic scope" value="Bacteria"/>
</dbReference>
<protein>
    <submittedName>
        <fullName evidence="7">Response regulator with CheY-like receiver, AAA-type ATPase, and DNA-binding domains</fullName>
    </submittedName>
</protein>
<evidence type="ECO:0000256" key="3">
    <source>
        <dbReference type="ARBA" id="ARBA00023163"/>
    </source>
</evidence>
<feature type="region of interest" description="Disordered" evidence="5">
    <location>
        <begin position="161"/>
        <end position="201"/>
    </location>
</feature>
<dbReference type="Gene3D" id="3.40.50.2300">
    <property type="match status" value="1"/>
</dbReference>
<accession>I4YT99</accession>
<dbReference type="PANTHER" id="PTHR44591:SF3">
    <property type="entry name" value="RESPONSE REGULATORY DOMAIN-CONTAINING PROTEIN"/>
    <property type="match status" value="1"/>
</dbReference>
<dbReference type="AlphaFoldDB" id="I4YT99"/>
<evidence type="ECO:0000313" key="7">
    <source>
        <dbReference type="EMBL" id="EIM27191.1"/>
    </source>
</evidence>
<dbReference type="PATRIC" id="fig|864069.3.peg.4071"/>
<name>I4YT99_9HYPH</name>
<evidence type="ECO:0000256" key="1">
    <source>
        <dbReference type="ARBA" id="ARBA00022553"/>
    </source>
</evidence>
<dbReference type="InterPro" id="IPR001789">
    <property type="entry name" value="Sig_transdc_resp-reg_receiver"/>
</dbReference>
<dbReference type="GO" id="GO:0003677">
    <property type="term" value="F:DNA binding"/>
    <property type="evidence" value="ECO:0007669"/>
    <property type="project" value="UniProtKB-KW"/>
</dbReference>